<proteinExistence type="predicted"/>
<comment type="caution">
    <text evidence="2">The sequence shown here is derived from an EMBL/GenBank/DDBJ whole genome shotgun (WGS) entry which is preliminary data.</text>
</comment>
<feature type="region of interest" description="Disordered" evidence="1">
    <location>
        <begin position="1"/>
        <end position="33"/>
    </location>
</feature>
<dbReference type="EMBL" id="JAPFFF010000006">
    <property type="protein sequence ID" value="KAK8887307.1"/>
    <property type="molecule type" value="Genomic_DNA"/>
</dbReference>
<evidence type="ECO:0000313" key="2">
    <source>
        <dbReference type="EMBL" id="KAK8887307.1"/>
    </source>
</evidence>
<dbReference type="Proteomes" id="UP001470230">
    <property type="component" value="Unassembled WGS sequence"/>
</dbReference>
<name>A0ABR2K8R3_9EUKA</name>
<accession>A0ABR2K8R3</accession>
<evidence type="ECO:0000313" key="3">
    <source>
        <dbReference type="Proteomes" id="UP001470230"/>
    </source>
</evidence>
<gene>
    <name evidence="2" type="ORF">M9Y10_038345</name>
</gene>
<organism evidence="2 3">
    <name type="scientific">Tritrichomonas musculus</name>
    <dbReference type="NCBI Taxonomy" id="1915356"/>
    <lineage>
        <taxon>Eukaryota</taxon>
        <taxon>Metamonada</taxon>
        <taxon>Parabasalia</taxon>
        <taxon>Tritrichomonadida</taxon>
        <taxon>Tritrichomonadidae</taxon>
        <taxon>Tritrichomonas</taxon>
    </lineage>
</organism>
<protein>
    <submittedName>
        <fullName evidence="2">Uncharacterized protein</fullName>
    </submittedName>
</protein>
<evidence type="ECO:0000256" key="1">
    <source>
        <dbReference type="SAM" id="MobiDB-lite"/>
    </source>
</evidence>
<keyword evidence="3" id="KW-1185">Reference proteome</keyword>
<sequence>MLNGGNNNITLSTKDSLDSQSVSKMPRGQGTEAKRVSAKLQGFDLGNCKAWDAIQAQFSSGITHNELKSVATILCLQTGLQLSRLAQRDNRVLIQWFSDNWEVISPFMSTIHLFDKNRQVINLVRELRETTC</sequence>
<feature type="compositionally biased region" description="Polar residues" evidence="1">
    <location>
        <begin position="1"/>
        <end position="23"/>
    </location>
</feature>
<reference evidence="2 3" key="1">
    <citation type="submission" date="2024-04" db="EMBL/GenBank/DDBJ databases">
        <title>Tritrichomonas musculus Genome.</title>
        <authorList>
            <person name="Alves-Ferreira E."/>
            <person name="Grigg M."/>
            <person name="Lorenzi H."/>
            <person name="Galac M."/>
        </authorList>
    </citation>
    <scope>NUCLEOTIDE SEQUENCE [LARGE SCALE GENOMIC DNA]</scope>
    <source>
        <strain evidence="2 3">EAF2021</strain>
    </source>
</reference>